<dbReference type="EMBL" id="NMQT01000031">
    <property type="protein sequence ID" value="OXM57052.1"/>
    <property type="molecule type" value="Genomic_DNA"/>
</dbReference>
<dbReference type="AlphaFoldDB" id="A0A229SDQ5"/>
<feature type="region of interest" description="Disordered" evidence="1">
    <location>
        <begin position="334"/>
        <end position="364"/>
    </location>
</feature>
<gene>
    <name evidence="2" type="ORF">CFP71_09965</name>
</gene>
<keyword evidence="3" id="KW-1185">Reference proteome</keyword>
<reference evidence="2 3" key="1">
    <citation type="submission" date="2017-07" db="EMBL/GenBank/DDBJ databases">
        <title>Amycolatopsis thailandensis Genome sequencing and assembly.</title>
        <authorList>
            <person name="Kaur N."/>
            <person name="Mayilraj S."/>
        </authorList>
    </citation>
    <scope>NUCLEOTIDE SEQUENCE [LARGE SCALE GENOMIC DNA]</scope>
    <source>
        <strain evidence="2 3">JCM 16380</strain>
    </source>
</reference>
<dbReference type="RefSeq" id="WP_093933548.1">
    <property type="nucleotide sequence ID" value="NZ_NMQT01000031.1"/>
</dbReference>
<comment type="caution">
    <text evidence="2">The sequence shown here is derived from an EMBL/GenBank/DDBJ whole genome shotgun (WGS) entry which is preliminary data.</text>
</comment>
<organism evidence="2 3">
    <name type="scientific">Amycolatopsis thailandensis</name>
    <dbReference type="NCBI Taxonomy" id="589330"/>
    <lineage>
        <taxon>Bacteria</taxon>
        <taxon>Bacillati</taxon>
        <taxon>Actinomycetota</taxon>
        <taxon>Actinomycetes</taxon>
        <taxon>Pseudonocardiales</taxon>
        <taxon>Pseudonocardiaceae</taxon>
        <taxon>Amycolatopsis</taxon>
    </lineage>
</organism>
<proteinExistence type="predicted"/>
<protein>
    <recommendedName>
        <fullName evidence="4">Recombinase RecT</fullName>
    </recommendedName>
</protein>
<evidence type="ECO:0000256" key="1">
    <source>
        <dbReference type="SAM" id="MobiDB-lite"/>
    </source>
</evidence>
<dbReference type="OrthoDB" id="3194907at2"/>
<evidence type="ECO:0008006" key="4">
    <source>
        <dbReference type="Google" id="ProtNLM"/>
    </source>
</evidence>
<evidence type="ECO:0000313" key="2">
    <source>
        <dbReference type="EMBL" id="OXM57052.1"/>
    </source>
</evidence>
<name>A0A229SDQ5_9PSEU</name>
<dbReference type="Proteomes" id="UP000215223">
    <property type="component" value="Unassembled WGS sequence"/>
</dbReference>
<feature type="compositionally biased region" description="Low complexity" evidence="1">
    <location>
        <begin position="342"/>
        <end position="358"/>
    </location>
</feature>
<sequence>MDTTELRAQLAETHRARRGELVPVQRELATPTADVLDTDQAYAEHLAKSVLLPSHYRRQPANILWAVEFGRMLSIPAMTAMLGVYVVDGSPTARASLIGFLVRRAGHKLRVRGGQSWKEPAFAEIIRKDDPDFTFRSDWTVKRAHESRLLRLDSGLPVARDSKGKPMPWERFTPALLKARAITEVARDACQDALYGLQYTPEELGADIDQHGIPTGHLLEVGNSSGYHRENAVTLDEAMERAQQYANPASEQATTAEPERERVVITTPPPAVDPAADDDVAEEDVLNTDPIDWDAALTEAARHGADALRELWWVAKRAEPDNVELRKRINAAGAQLAEATEEPAAAASPRPSTPDPATESVPGE</sequence>
<accession>A0A229SDQ5</accession>
<evidence type="ECO:0000313" key="3">
    <source>
        <dbReference type="Proteomes" id="UP000215223"/>
    </source>
</evidence>